<evidence type="ECO:0000313" key="1">
    <source>
        <dbReference type="EMBL" id="MCY1081717.1"/>
    </source>
</evidence>
<name>A0ABT4AJ73_9BACT</name>
<gene>
    <name evidence="1" type="ORF">OV287_45435</name>
</gene>
<dbReference type="Proteomes" id="UP001207654">
    <property type="component" value="Unassembled WGS sequence"/>
</dbReference>
<proteinExistence type="predicted"/>
<organism evidence="1 2">
    <name type="scientific">Archangium lansingense</name>
    <dbReference type="NCBI Taxonomy" id="2995310"/>
    <lineage>
        <taxon>Bacteria</taxon>
        <taxon>Pseudomonadati</taxon>
        <taxon>Myxococcota</taxon>
        <taxon>Myxococcia</taxon>
        <taxon>Myxococcales</taxon>
        <taxon>Cystobacterineae</taxon>
        <taxon>Archangiaceae</taxon>
        <taxon>Archangium</taxon>
    </lineage>
</organism>
<sequence length="208" mass="22729">MRMVDEQGWWVTAPPGSDEDLELRLAMASPSDTARGMFLRATLDAVSILGDEEAVRRCQQASGEEKLVDFFAYPVSANLRMVFAAARLLEARYGGIDEALRQLGYVAAESFLASTAGLALQLLAGGDTKRLVGNMPSVYRASVSFGVRSVVWTGPTSGRLTMRREFMPYPFQEGMLLGVLKKAQAKGARVLGHQLSTLESDYDISWQA</sequence>
<evidence type="ECO:0000313" key="2">
    <source>
        <dbReference type="Proteomes" id="UP001207654"/>
    </source>
</evidence>
<comment type="caution">
    <text evidence="1">The sequence shown here is derived from an EMBL/GenBank/DDBJ whole genome shotgun (WGS) entry which is preliminary data.</text>
</comment>
<keyword evidence="2" id="KW-1185">Reference proteome</keyword>
<dbReference type="Pfam" id="PF09536">
    <property type="entry name" value="DUF2378"/>
    <property type="match status" value="1"/>
</dbReference>
<dbReference type="NCBIfam" id="TIGR02265">
    <property type="entry name" value="Mxa_TIGR02265"/>
    <property type="match status" value="1"/>
</dbReference>
<dbReference type="InterPro" id="IPR011751">
    <property type="entry name" value="Mxa_paralog_2265"/>
</dbReference>
<accession>A0ABT4AJ73</accession>
<dbReference type="EMBL" id="JAPNKA010000001">
    <property type="protein sequence ID" value="MCY1081717.1"/>
    <property type="molecule type" value="Genomic_DNA"/>
</dbReference>
<reference evidence="1 2" key="1">
    <citation type="submission" date="2022-11" db="EMBL/GenBank/DDBJ databases">
        <title>Minimal conservation of predation-associated metabolite biosynthetic gene clusters underscores biosynthetic potential of Myxococcota including descriptions for ten novel species: Archangium lansinium sp. nov., Myxococcus landrumus sp. nov., Nannocystis bai.</title>
        <authorList>
            <person name="Ahearne A."/>
            <person name="Stevens C."/>
            <person name="Phillips K."/>
        </authorList>
    </citation>
    <scope>NUCLEOTIDE SEQUENCE [LARGE SCALE GENOMIC DNA]</scope>
    <source>
        <strain evidence="1 2">MIWBW</strain>
    </source>
</reference>
<dbReference type="RefSeq" id="WP_267540306.1">
    <property type="nucleotide sequence ID" value="NZ_JAPNKA010000001.1"/>
</dbReference>
<protein>
    <submittedName>
        <fullName evidence="1">TIGR02265 family protein</fullName>
    </submittedName>
</protein>